<organism evidence="8 9">
    <name type="scientific">Schleiferia thermophila</name>
    <dbReference type="NCBI Taxonomy" id="884107"/>
    <lineage>
        <taxon>Bacteria</taxon>
        <taxon>Pseudomonadati</taxon>
        <taxon>Bacteroidota</taxon>
        <taxon>Flavobacteriia</taxon>
        <taxon>Flavobacteriales</taxon>
        <taxon>Schleiferiaceae</taxon>
        <taxon>Schleiferia</taxon>
    </lineage>
</organism>
<dbReference type="InterPro" id="IPR002891">
    <property type="entry name" value="APS"/>
</dbReference>
<dbReference type="PANTHER" id="PTHR42700:SF1">
    <property type="entry name" value="SULFATE ADENYLYLTRANSFERASE"/>
    <property type="match status" value="1"/>
</dbReference>
<evidence type="ECO:0000259" key="7">
    <source>
        <dbReference type="Pfam" id="PF01583"/>
    </source>
</evidence>
<accession>A0A369A6I9</accession>
<dbReference type="InterPro" id="IPR027417">
    <property type="entry name" value="P-loop_NTPase"/>
</dbReference>
<reference evidence="8 9" key="1">
    <citation type="submission" date="2018-07" db="EMBL/GenBank/DDBJ databases">
        <title>Genomic Encyclopedia of Type Strains, Phase IV (KMG-IV): sequencing the most valuable type-strain genomes for metagenomic binning, comparative biology and taxonomic classification.</title>
        <authorList>
            <person name="Goeker M."/>
        </authorList>
    </citation>
    <scope>NUCLEOTIDE SEQUENCE [LARGE SCALE GENOMIC DNA]</scope>
    <source>
        <strain evidence="8 9">DSM 21410</strain>
    </source>
</reference>
<dbReference type="NCBIfam" id="TIGR00455">
    <property type="entry name" value="apsK"/>
    <property type="match status" value="1"/>
</dbReference>
<dbReference type="EC" id="2.7.1.25" evidence="2 6"/>
<dbReference type="InterPro" id="IPR050512">
    <property type="entry name" value="Sulf_AdTrans/APS_kinase"/>
</dbReference>
<comment type="function">
    <text evidence="6">Catalyzes the synthesis of activated sulfate.</text>
</comment>
<evidence type="ECO:0000256" key="5">
    <source>
        <dbReference type="ARBA" id="ARBA00022840"/>
    </source>
</evidence>
<comment type="pathway">
    <text evidence="6">Sulfur metabolism; hydrogen sulfide biosynthesis; sulfite from sulfate: step 2/3.</text>
</comment>
<evidence type="ECO:0000256" key="3">
    <source>
        <dbReference type="ARBA" id="ARBA00022679"/>
    </source>
</evidence>
<gene>
    <name evidence="8" type="ORF">DES35_10131</name>
</gene>
<dbReference type="CDD" id="cd02027">
    <property type="entry name" value="APSK"/>
    <property type="match status" value="1"/>
</dbReference>
<keyword evidence="4 6" id="KW-0547">Nucleotide-binding</keyword>
<dbReference type="GO" id="GO:0005524">
    <property type="term" value="F:ATP binding"/>
    <property type="evidence" value="ECO:0007669"/>
    <property type="project" value="UniProtKB-KW"/>
</dbReference>
<dbReference type="SUPFAM" id="SSF52540">
    <property type="entry name" value="P-loop containing nucleoside triphosphate hydrolases"/>
    <property type="match status" value="1"/>
</dbReference>
<keyword evidence="9" id="KW-1185">Reference proteome</keyword>
<evidence type="ECO:0000313" key="8">
    <source>
        <dbReference type="EMBL" id="RCX04761.1"/>
    </source>
</evidence>
<dbReference type="PANTHER" id="PTHR42700">
    <property type="entry name" value="SULFATE ADENYLYLTRANSFERASE"/>
    <property type="match status" value="1"/>
</dbReference>
<comment type="similarity">
    <text evidence="6">Belongs to the APS kinase family.</text>
</comment>
<keyword evidence="3 6" id="KW-0808">Transferase</keyword>
<evidence type="ECO:0000256" key="2">
    <source>
        <dbReference type="ARBA" id="ARBA00012121"/>
    </source>
</evidence>
<dbReference type="GO" id="GO:0005737">
    <property type="term" value="C:cytoplasm"/>
    <property type="evidence" value="ECO:0007669"/>
    <property type="project" value="TreeGrafter"/>
</dbReference>
<evidence type="ECO:0000256" key="1">
    <source>
        <dbReference type="ARBA" id="ARBA00001823"/>
    </source>
</evidence>
<comment type="catalytic activity">
    <reaction evidence="1 6">
        <text>adenosine 5'-phosphosulfate + ATP = 3'-phosphoadenylyl sulfate + ADP + H(+)</text>
        <dbReference type="Rhea" id="RHEA:24152"/>
        <dbReference type="ChEBI" id="CHEBI:15378"/>
        <dbReference type="ChEBI" id="CHEBI:30616"/>
        <dbReference type="ChEBI" id="CHEBI:58243"/>
        <dbReference type="ChEBI" id="CHEBI:58339"/>
        <dbReference type="ChEBI" id="CHEBI:456216"/>
        <dbReference type="EC" id="2.7.1.25"/>
    </reaction>
</comment>
<keyword evidence="6 8" id="KW-0418">Kinase</keyword>
<dbReference type="GO" id="GO:0070814">
    <property type="term" value="P:hydrogen sulfide biosynthetic process"/>
    <property type="evidence" value="ECO:0007669"/>
    <property type="project" value="UniProtKB-UniPathway"/>
</dbReference>
<dbReference type="Gene3D" id="3.40.50.300">
    <property type="entry name" value="P-loop containing nucleotide triphosphate hydrolases"/>
    <property type="match status" value="1"/>
</dbReference>
<dbReference type="Pfam" id="PF01583">
    <property type="entry name" value="APS_kinase"/>
    <property type="match status" value="1"/>
</dbReference>
<dbReference type="GO" id="GO:0010134">
    <property type="term" value="P:sulfate assimilation via adenylyl sulfate reduction"/>
    <property type="evidence" value="ECO:0007669"/>
    <property type="project" value="TreeGrafter"/>
</dbReference>
<comment type="caution">
    <text evidence="8">The sequence shown here is derived from an EMBL/GenBank/DDBJ whole genome shotgun (WGS) entry which is preliminary data.</text>
</comment>
<dbReference type="UniPathway" id="UPA00140">
    <property type="reaction ID" value="UER00205"/>
</dbReference>
<dbReference type="Proteomes" id="UP000253517">
    <property type="component" value="Unassembled WGS sequence"/>
</dbReference>
<dbReference type="GO" id="GO:0004020">
    <property type="term" value="F:adenylylsulfate kinase activity"/>
    <property type="evidence" value="ECO:0007669"/>
    <property type="project" value="UniProtKB-EC"/>
</dbReference>
<feature type="domain" description="APS kinase" evidence="7">
    <location>
        <begin position="10"/>
        <end position="159"/>
    </location>
</feature>
<evidence type="ECO:0000256" key="6">
    <source>
        <dbReference type="RuleBase" id="RU004347"/>
    </source>
</evidence>
<dbReference type="NCBIfam" id="NF003013">
    <property type="entry name" value="PRK03846.1"/>
    <property type="match status" value="1"/>
</dbReference>
<evidence type="ECO:0000256" key="4">
    <source>
        <dbReference type="ARBA" id="ARBA00022741"/>
    </source>
</evidence>
<dbReference type="GO" id="GO:0004781">
    <property type="term" value="F:sulfate adenylyltransferase (ATP) activity"/>
    <property type="evidence" value="ECO:0007669"/>
    <property type="project" value="TreeGrafter"/>
</dbReference>
<sequence>MSEISKASRAKVIWLTGLPGSGKSTIALALQNRLSEKGIPAVVLDGDDLRQGLNSNLGYTDEDRLENVRRAAHVADLLRRQGIWAIAALITPREPMRQLATRIIGTEHCVLVHVKASVETCSKRDPKGLYQKAKKGFISNFTGVSAPFDPPAAPDLTLDTEMYDLTQTVDHLYSYIFGLQTDPF</sequence>
<dbReference type="GO" id="GO:0019379">
    <property type="term" value="P:sulfate assimilation, phosphoadenylyl sulfate reduction by phosphoadenylyl-sulfate reductase (thioredoxin)"/>
    <property type="evidence" value="ECO:0007669"/>
    <property type="project" value="TreeGrafter"/>
</dbReference>
<dbReference type="RefSeq" id="WP_051889364.1">
    <property type="nucleotide sequence ID" value="NZ_BHZF01000001.1"/>
</dbReference>
<protein>
    <recommendedName>
        <fullName evidence="2 6">Adenylyl-sulfate kinase</fullName>
        <ecNumber evidence="2 6">2.7.1.25</ecNumber>
    </recommendedName>
</protein>
<evidence type="ECO:0000313" key="9">
    <source>
        <dbReference type="Proteomes" id="UP000253517"/>
    </source>
</evidence>
<dbReference type="EMBL" id="QPJS01000001">
    <property type="protein sequence ID" value="RCX04761.1"/>
    <property type="molecule type" value="Genomic_DNA"/>
</dbReference>
<dbReference type="InterPro" id="IPR059117">
    <property type="entry name" value="APS_kinase_dom"/>
</dbReference>
<dbReference type="AlphaFoldDB" id="A0A369A6I9"/>
<name>A0A369A6I9_9FLAO</name>
<keyword evidence="5 6" id="KW-0067">ATP-binding</keyword>
<proteinExistence type="inferred from homology"/>